<feature type="transmembrane region" description="Helical" evidence="2">
    <location>
        <begin position="144"/>
        <end position="166"/>
    </location>
</feature>
<keyword evidence="2" id="KW-0472">Membrane</keyword>
<keyword evidence="4" id="KW-1185">Reference proteome</keyword>
<comment type="caution">
    <text evidence="3">The sequence shown here is derived from an EMBL/GenBank/DDBJ whole genome shotgun (WGS) entry which is preliminary data.</text>
</comment>
<feature type="compositionally biased region" description="Gly residues" evidence="1">
    <location>
        <begin position="1"/>
        <end position="12"/>
    </location>
</feature>
<evidence type="ECO:0000256" key="1">
    <source>
        <dbReference type="SAM" id="MobiDB-lite"/>
    </source>
</evidence>
<reference evidence="3" key="1">
    <citation type="submission" date="2023-06" db="EMBL/GenBank/DDBJ databases">
        <title>Genome-scale phylogeny and comparative genomics of the fungal order Sordariales.</title>
        <authorList>
            <consortium name="Lawrence Berkeley National Laboratory"/>
            <person name="Hensen N."/>
            <person name="Bonometti L."/>
            <person name="Westerberg I."/>
            <person name="Brannstrom I.O."/>
            <person name="Guillou S."/>
            <person name="Cros-Aarteil S."/>
            <person name="Calhoun S."/>
            <person name="Haridas S."/>
            <person name="Kuo A."/>
            <person name="Mondo S."/>
            <person name="Pangilinan J."/>
            <person name="Riley R."/>
            <person name="Labutti K."/>
            <person name="Andreopoulos B."/>
            <person name="Lipzen A."/>
            <person name="Chen C."/>
            <person name="Yanf M."/>
            <person name="Daum C."/>
            <person name="Ng V."/>
            <person name="Clum A."/>
            <person name="Steindorff A."/>
            <person name="Ohm R."/>
            <person name="Martin F."/>
            <person name="Silar P."/>
            <person name="Natvig D."/>
            <person name="Lalanne C."/>
            <person name="Gautier V."/>
            <person name="Ament-Velasquez S.L."/>
            <person name="Kruys A."/>
            <person name="Hutchinson M.I."/>
            <person name="Powell A.J."/>
            <person name="Barry K."/>
            <person name="Miller A.N."/>
            <person name="Grigoriev I.V."/>
            <person name="Debuchy R."/>
            <person name="Gladieux P."/>
            <person name="Thoren M.H."/>
            <person name="Johannesson H."/>
        </authorList>
    </citation>
    <scope>NUCLEOTIDE SEQUENCE</scope>
    <source>
        <strain evidence="3">PSN4</strain>
    </source>
</reference>
<sequence>METRPGAGGGTGRTTTSTSGGSNHSAAGCFSDEDAEQQQQQRPAGRSSPTGSARRGYRPVVTRATTQSWYTARTIVGAFSMMLSLALLGLGIKMSVRYDDAPLIHVSVAFVGFTAATSVAWQACEFIAKCARRDRRGIYPGTHVGVHICLCLACVATMGYVCFWVSQGDRWKYVEIHGEKTAYSPLYHIGIVVVIITSMLLLVHFILSILACQELRKRDDDTVVTVRYDGVGPDGTARPLSYHVPAETISLPAYSARGPAGRGSRPVSMTRRDGRASGDVASPRTEKSGDR</sequence>
<feature type="region of interest" description="Disordered" evidence="1">
    <location>
        <begin position="254"/>
        <end position="291"/>
    </location>
</feature>
<protein>
    <submittedName>
        <fullName evidence="3">Uncharacterized protein</fullName>
    </submittedName>
</protein>
<name>A0AAJ0BLL5_9PEZI</name>
<organism evidence="3 4">
    <name type="scientific">Echria macrotheca</name>
    <dbReference type="NCBI Taxonomy" id="438768"/>
    <lineage>
        <taxon>Eukaryota</taxon>
        <taxon>Fungi</taxon>
        <taxon>Dikarya</taxon>
        <taxon>Ascomycota</taxon>
        <taxon>Pezizomycotina</taxon>
        <taxon>Sordariomycetes</taxon>
        <taxon>Sordariomycetidae</taxon>
        <taxon>Sordariales</taxon>
        <taxon>Schizotheciaceae</taxon>
        <taxon>Echria</taxon>
    </lineage>
</organism>
<evidence type="ECO:0000313" key="4">
    <source>
        <dbReference type="Proteomes" id="UP001239445"/>
    </source>
</evidence>
<accession>A0AAJ0BLL5</accession>
<keyword evidence="2" id="KW-1133">Transmembrane helix</keyword>
<dbReference type="EMBL" id="MU839827">
    <property type="protein sequence ID" value="KAK1760225.1"/>
    <property type="molecule type" value="Genomic_DNA"/>
</dbReference>
<feature type="transmembrane region" description="Helical" evidence="2">
    <location>
        <begin position="70"/>
        <end position="92"/>
    </location>
</feature>
<evidence type="ECO:0000256" key="2">
    <source>
        <dbReference type="SAM" id="Phobius"/>
    </source>
</evidence>
<dbReference type="Proteomes" id="UP001239445">
    <property type="component" value="Unassembled WGS sequence"/>
</dbReference>
<dbReference type="PROSITE" id="PS51257">
    <property type="entry name" value="PROKAR_LIPOPROTEIN"/>
    <property type="match status" value="1"/>
</dbReference>
<feature type="transmembrane region" description="Helical" evidence="2">
    <location>
        <begin position="104"/>
        <end position="124"/>
    </location>
</feature>
<dbReference type="AlphaFoldDB" id="A0AAJ0BLL5"/>
<feature type="region of interest" description="Disordered" evidence="1">
    <location>
        <begin position="1"/>
        <end position="58"/>
    </location>
</feature>
<gene>
    <name evidence="3" type="ORF">QBC47DRAFT_396226</name>
</gene>
<feature type="compositionally biased region" description="Low complexity" evidence="1">
    <location>
        <begin position="13"/>
        <end position="28"/>
    </location>
</feature>
<proteinExistence type="predicted"/>
<feature type="transmembrane region" description="Helical" evidence="2">
    <location>
        <begin position="186"/>
        <end position="210"/>
    </location>
</feature>
<evidence type="ECO:0000313" key="3">
    <source>
        <dbReference type="EMBL" id="KAK1760225.1"/>
    </source>
</evidence>
<feature type="compositionally biased region" description="Polar residues" evidence="1">
    <location>
        <begin position="37"/>
        <end position="51"/>
    </location>
</feature>
<keyword evidence="2" id="KW-0812">Transmembrane</keyword>